<evidence type="ECO:0000313" key="2">
    <source>
        <dbReference type="Proteomes" id="UP001186974"/>
    </source>
</evidence>
<protein>
    <submittedName>
        <fullName evidence="1">Uncharacterized protein</fullName>
    </submittedName>
</protein>
<comment type="caution">
    <text evidence="1">The sequence shown here is derived from an EMBL/GenBank/DDBJ whole genome shotgun (WGS) entry which is preliminary data.</text>
</comment>
<sequence length="358" mass="40504">MEMSTIKRVEEEEDGQYDSSGEAPSTRTLNTTRNVSSKSSQSFAGHERSSESDSDSKDHTTTTIRPVASDDEKDPKSMRLGVSELEPGAHIRQSYVSNNQRPSTRLSDYATTDDGRSSPQSRQQSDHVLHSNGARPPLSRGFNRTLSDLFPESPEITPAPTAPFLDSRSASPNPYFSGSPMRSREVLSHLIPNASSTYFDKNWVKEGSIAKLNNRDDHEHMANWKRYLFYLAPLLAVLTLGTYYLYFTLRILFVMSAQREQNATFPMAWVFIAVEISVAIPNFLQMFWSMFILKKRHRPRLRLIGDDVPNIDVFITCCGEDVDLIMDTARATCDQDYPQDRFKVIILDDKKDGELAKA</sequence>
<reference evidence="1" key="1">
    <citation type="submission" date="2024-09" db="EMBL/GenBank/DDBJ databases">
        <title>Black Yeasts Isolated from many extreme environments.</title>
        <authorList>
            <person name="Coleine C."/>
            <person name="Stajich J.E."/>
            <person name="Selbmann L."/>
        </authorList>
    </citation>
    <scope>NUCLEOTIDE SEQUENCE</scope>
    <source>
        <strain evidence="1">CCFEE 5737</strain>
    </source>
</reference>
<name>A0ACC3DIR5_9PEZI</name>
<proteinExistence type="predicted"/>
<evidence type="ECO:0000313" key="1">
    <source>
        <dbReference type="EMBL" id="KAK3076593.1"/>
    </source>
</evidence>
<organism evidence="1 2">
    <name type="scientific">Coniosporium uncinatum</name>
    <dbReference type="NCBI Taxonomy" id="93489"/>
    <lineage>
        <taxon>Eukaryota</taxon>
        <taxon>Fungi</taxon>
        <taxon>Dikarya</taxon>
        <taxon>Ascomycota</taxon>
        <taxon>Pezizomycotina</taxon>
        <taxon>Dothideomycetes</taxon>
        <taxon>Dothideomycetes incertae sedis</taxon>
        <taxon>Coniosporium</taxon>
    </lineage>
</organism>
<keyword evidence="2" id="KW-1185">Reference proteome</keyword>
<dbReference type="Proteomes" id="UP001186974">
    <property type="component" value="Unassembled WGS sequence"/>
</dbReference>
<gene>
    <name evidence="1" type="ORF">LTS18_012596</name>
</gene>
<accession>A0ACC3DIR5</accession>
<dbReference type="EMBL" id="JAWDJW010003798">
    <property type="protein sequence ID" value="KAK3076593.1"/>
    <property type="molecule type" value="Genomic_DNA"/>
</dbReference>
<feature type="non-terminal residue" evidence="1">
    <location>
        <position position="358"/>
    </location>
</feature>